<dbReference type="GO" id="GO:0004029">
    <property type="term" value="F:aldehyde dehydrogenase (NAD+) activity"/>
    <property type="evidence" value="ECO:0007669"/>
    <property type="project" value="TreeGrafter"/>
</dbReference>
<evidence type="ECO:0000313" key="2">
    <source>
        <dbReference type="EMBL" id="VAX02603.1"/>
    </source>
</evidence>
<name>A0A3B1ARX1_9ZZZZ</name>
<gene>
    <name evidence="2" type="ORF">MNBD_GAMMA20-347</name>
</gene>
<dbReference type="GO" id="GO:0005737">
    <property type="term" value="C:cytoplasm"/>
    <property type="evidence" value="ECO:0007669"/>
    <property type="project" value="TreeGrafter"/>
</dbReference>
<reference evidence="2" key="1">
    <citation type="submission" date="2018-06" db="EMBL/GenBank/DDBJ databases">
        <authorList>
            <person name="Zhirakovskaya E."/>
        </authorList>
    </citation>
    <scope>NUCLEOTIDE SEQUENCE</scope>
</reference>
<dbReference type="PANTHER" id="PTHR48079:SF6">
    <property type="entry name" value="NAD(P)-BINDING DOMAIN-CONTAINING PROTEIN-RELATED"/>
    <property type="match status" value="1"/>
</dbReference>
<sequence length="290" mass="31449">MNSVLIAGCGDIGQRVARLYRAQGVSVWGLVRSESSAARLRAGGIEPVFGDLAEGATLKNLPTAEAVLFYLAPPPAQGERDPLLRSFLAAIDTAQLPVKLVLISTTAVYGDCRGAWITEAQMVKPQTARGRRRLDAENTLRCWGRETGVPFVILRVGGIYGPGRLPVARLEKGLPILDPIESPQTNRIHQDDLAQVCVAAMERGVSGEVYNIADGHPGAMSQYFIDVAKALSLPPPPIVPRAEAEKVMSAGMLSYLQESRRLDNRKMREELAIELRYPDLAAGLTALERN</sequence>
<dbReference type="SUPFAM" id="SSF51735">
    <property type="entry name" value="NAD(P)-binding Rossmann-fold domains"/>
    <property type="match status" value="1"/>
</dbReference>
<dbReference type="Pfam" id="PF01370">
    <property type="entry name" value="Epimerase"/>
    <property type="match status" value="1"/>
</dbReference>
<evidence type="ECO:0000259" key="1">
    <source>
        <dbReference type="Pfam" id="PF01370"/>
    </source>
</evidence>
<dbReference type="EMBL" id="UOFU01000279">
    <property type="protein sequence ID" value="VAX02603.1"/>
    <property type="molecule type" value="Genomic_DNA"/>
</dbReference>
<dbReference type="InterPro" id="IPR036291">
    <property type="entry name" value="NAD(P)-bd_dom_sf"/>
</dbReference>
<dbReference type="AlphaFoldDB" id="A0A3B1ARX1"/>
<proteinExistence type="predicted"/>
<feature type="domain" description="NAD-dependent epimerase/dehydratase" evidence="1">
    <location>
        <begin position="4"/>
        <end position="213"/>
    </location>
</feature>
<dbReference type="CDD" id="cd05266">
    <property type="entry name" value="SDR_a4"/>
    <property type="match status" value="1"/>
</dbReference>
<dbReference type="PANTHER" id="PTHR48079">
    <property type="entry name" value="PROTEIN YEEZ"/>
    <property type="match status" value="1"/>
</dbReference>
<protein>
    <submittedName>
        <fullName evidence="2">Nucleoside-diphosphate-sugar epimerases</fullName>
    </submittedName>
</protein>
<accession>A0A3B1ARX1</accession>
<dbReference type="InterPro" id="IPR051783">
    <property type="entry name" value="NAD(P)-dependent_oxidoreduct"/>
</dbReference>
<dbReference type="Gene3D" id="3.40.50.720">
    <property type="entry name" value="NAD(P)-binding Rossmann-like Domain"/>
    <property type="match status" value="1"/>
</dbReference>
<dbReference type="InterPro" id="IPR001509">
    <property type="entry name" value="Epimerase_deHydtase"/>
</dbReference>
<organism evidence="2">
    <name type="scientific">hydrothermal vent metagenome</name>
    <dbReference type="NCBI Taxonomy" id="652676"/>
    <lineage>
        <taxon>unclassified sequences</taxon>
        <taxon>metagenomes</taxon>
        <taxon>ecological metagenomes</taxon>
    </lineage>
</organism>